<proteinExistence type="predicted"/>
<gene>
    <name evidence="1" type="ORF">JMJ77_001403</name>
</gene>
<evidence type="ECO:0000313" key="2">
    <source>
        <dbReference type="Proteomes" id="UP000699042"/>
    </source>
</evidence>
<sequence length="63" mass="7153">MICWQDPHSLALLDENGHELPTENKYRRTVTPGEVESILDHFITNDFWNAGACTRQSLAAIPE</sequence>
<evidence type="ECO:0000313" key="1">
    <source>
        <dbReference type="EMBL" id="KAG7054336.1"/>
    </source>
</evidence>
<comment type="caution">
    <text evidence="1">The sequence shown here is derived from an EMBL/GenBank/DDBJ whole genome shotgun (WGS) entry which is preliminary data.</text>
</comment>
<reference evidence="1" key="1">
    <citation type="submission" date="2021-05" db="EMBL/GenBank/DDBJ databases">
        <title>Comparative genomics of three Colletotrichum scovillei strains and genetic complementation revealed genes involved fungal growth and virulence on chili pepper.</title>
        <authorList>
            <person name="Hsieh D.-K."/>
            <person name="Chuang S.-C."/>
            <person name="Chen C.-Y."/>
            <person name="Chao Y.-T."/>
            <person name="Lu M.-Y.J."/>
            <person name="Lee M.-H."/>
            <person name="Shih M.-C."/>
        </authorList>
    </citation>
    <scope>NUCLEOTIDE SEQUENCE</scope>
    <source>
        <strain evidence="1">Coll-153</strain>
    </source>
</reference>
<name>A0A9P7RBJ2_9PEZI</name>
<protein>
    <submittedName>
        <fullName evidence="1">Uncharacterized protein</fullName>
    </submittedName>
</protein>
<dbReference type="AlphaFoldDB" id="A0A9P7RBJ2"/>
<keyword evidence="2" id="KW-1185">Reference proteome</keyword>
<organism evidence="1 2">
    <name type="scientific">Colletotrichum scovillei</name>
    <dbReference type="NCBI Taxonomy" id="1209932"/>
    <lineage>
        <taxon>Eukaryota</taxon>
        <taxon>Fungi</taxon>
        <taxon>Dikarya</taxon>
        <taxon>Ascomycota</taxon>
        <taxon>Pezizomycotina</taxon>
        <taxon>Sordariomycetes</taxon>
        <taxon>Hypocreomycetidae</taxon>
        <taxon>Glomerellales</taxon>
        <taxon>Glomerellaceae</taxon>
        <taxon>Colletotrichum</taxon>
        <taxon>Colletotrichum acutatum species complex</taxon>
    </lineage>
</organism>
<dbReference type="Proteomes" id="UP000699042">
    <property type="component" value="Unassembled WGS sequence"/>
</dbReference>
<accession>A0A9P7RBJ2</accession>
<feature type="non-terminal residue" evidence="1">
    <location>
        <position position="1"/>
    </location>
</feature>
<dbReference type="EMBL" id="JAESDN010000003">
    <property type="protein sequence ID" value="KAG7054336.1"/>
    <property type="molecule type" value="Genomic_DNA"/>
</dbReference>